<feature type="non-terminal residue" evidence="2">
    <location>
        <position position="122"/>
    </location>
</feature>
<reference evidence="2 3" key="1">
    <citation type="submission" date="2021-06" db="EMBL/GenBank/DDBJ databases">
        <authorList>
            <person name="Kallberg Y."/>
            <person name="Tangrot J."/>
            <person name="Rosling A."/>
        </authorList>
    </citation>
    <scope>NUCLEOTIDE SEQUENCE [LARGE SCALE GENOMIC DNA]</scope>
    <source>
        <strain evidence="2 3">120-4 pot B 10/14</strain>
    </source>
</reference>
<dbReference type="Pfam" id="PF07714">
    <property type="entry name" value="PK_Tyr_Ser-Thr"/>
    <property type="match status" value="1"/>
</dbReference>
<feature type="non-terminal residue" evidence="2">
    <location>
        <position position="1"/>
    </location>
</feature>
<feature type="domain" description="Protein kinase" evidence="1">
    <location>
        <begin position="1"/>
        <end position="122"/>
    </location>
</feature>
<dbReference type="InterPro" id="IPR001245">
    <property type="entry name" value="Ser-Thr/Tyr_kinase_cat_dom"/>
</dbReference>
<dbReference type="EMBL" id="CAJVQB010056768">
    <property type="protein sequence ID" value="CAG8837842.1"/>
    <property type="molecule type" value="Genomic_DNA"/>
</dbReference>
<organism evidence="2 3">
    <name type="scientific">Gigaspora margarita</name>
    <dbReference type="NCBI Taxonomy" id="4874"/>
    <lineage>
        <taxon>Eukaryota</taxon>
        <taxon>Fungi</taxon>
        <taxon>Fungi incertae sedis</taxon>
        <taxon>Mucoromycota</taxon>
        <taxon>Glomeromycotina</taxon>
        <taxon>Glomeromycetes</taxon>
        <taxon>Diversisporales</taxon>
        <taxon>Gigasporaceae</taxon>
        <taxon>Gigaspora</taxon>
    </lineage>
</organism>
<name>A0ABN7WQ41_GIGMA</name>
<dbReference type="PROSITE" id="PS50011">
    <property type="entry name" value="PROTEIN_KINASE_DOM"/>
    <property type="match status" value="1"/>
</dbReference>
<dbReference type="InterPro" id="IPR000719">
    <property type="entry name" value="Prot_kinase_dom"/>
</dbReference>
<proteinExistence type="predicted"/>
<protein>
    <submittedName>
        <fullName evidence="2">21593_t:CDS:1</fullName>
    </submittedName>
</protein>
<keyword evidence="3" id="KW-1185">Reference proteome</keyword>
<evidence type="ECO:0000313" key="2">
    <source>
        <dbReference type="EMBL" id="CAG8837842.1"/>
    </source>
</evidence>
<dbReference type="Proteomes" id="UP000789901">
    <property type="component" value="Unassembled WGS sequence"/>
</dbReference>
<evidence type="ECO:0000313" key="3">
    <source>
        <dbReference type="Proteomes" id="UP000789901"/>
    </source>
</evidence>
<evidence type="ECO:0000259" key="1">
    <source>
        <dbReference type="PROSITE" id="PS50011"/>
    </source>
</evidence>
<comment type="caution">
    <text evidence="2">The sequence shown here is derived from an EMBL/GenBank/DDBJ whole genome shotgun (WGS) entry which is preliminary data.</text>
</comment>
<gene>
    <name evidence="2" type="ORF">GMARGA_LOCUS33686</name>
</gene>
<dbReference type="Gene3D" id="1.10.510.10">
    <property type="entry name" value="Transferase(Phosphotransferase) domain 1"/>
    <property type="match status" value="1"/>
</dbReference>
<dbReference type="InterPro" id="IPR011009">
    <property type="entry name" value="Kinase-like_dom_sf"/>
</dbReference>
<sequence>WDEEGADWIRCGPTKCALKRIEKSNKITKEHLNNDPNGRYMIVMNFYKENLYSHIKHYTKYLLWRDIVNMLHKIAIGLKQIHDENLYHGNLHGGNLLIEYTIEGIHVKISDIGLHGQTYRNS</sequence>
<accession>A0ABN7WQ41</accession>
<dbReference type="SUPFAM" id="SSF56112">
    <property type="entry name" value="Protein kinase-like (PK-like)"/>
    <property type="match status" value="1"/>
</dbReference>